<name>A3VA68_9RHOB</name>
<dbReference type="InterPro" id="IPR036388">
    <property type="entry name" value="WH-like_DNA-bd_sf"/>
</dbReference>
<dbReference type="Gene3D" id="1.10.10.10">
    <property type="entry name" value="Winged helix-like DNA-binding domain superfamily/Winged helix DNA-binding domain"/>
    <property type="match status" value="1"/>
</dbReference>
<comment type="subcellular location">
    <subcellularLocation>
        <location evidence="1 13">Cytoplasm</location>
    </subcellularLocation>
</comment>
<evidence type="ECO:0000256" key="13">
    <source>
        <dbReference type="RuleBase" id="RU364037"/>
    </source>
</evidence>
<comment type="cofactor">
    <cofactor evidence="12">
        <name>Mn(2+)</name>
        <dbReference type="ChEBI" id="CHEBI:29035"/>
    </cofactor>
    <cofactor evidence="12">
        <name>Fe(2+)</name>
        <dbReference type="ChEBI" id="CHEBI:29033"/>
    </cofactor>
    <text evidence="12">Binds 1 Mn(2+) or Fe(2+) ion per subunit.</text>
</comment>
<feature type="binding site" evidence="12">
    <location>
        <position position="129"/>
    </location>
    <ligand>
        <name>Fe cation</name>
        <dbReference type="ChEBI" id="CHEBI:24875"/>
    </ligand>
</feature>
<dbReference type="eggNOG" id="COG0735">
    <property type="taxonomic scope" value="Bacteria"/>
</dbReference>
<feature type="binding site" evidence="12">
    <location>
        <position position="112"/>
    </location>
    <ligand>
        <name>Fe cation</name>
        <dbReference type="ChEBI" id="CHEBI:24875"/>
    </ligand>
</feature>
<evidence type="ECO:0000256" key="10">
    <source>
        <dbReference type="ARBA" id="ARBA00023125"/>
    </source>
</evidence>
<dbReference type="EMBL" id="AAMT01000001">
    <property type="protein sequence ID" value="EAQ14809.1"/>
    <property type="molecule type" value="Genomic_DNA"/>
</dbReference>
<evidence type="ECO:0000256" key="2">
    <source>
        <dbReference type="ARBA" id="ARBA00007957"/>
    </source>
</evidence>
<keyword evidence="12 13" id="KW-0408">Iron</keyword>
<feature type="binding site" evidence="12">
    <location>
        <position position="93"/>
    </location>
    <ligand>
        <name>Fe cation</name>
        <dbReference type="ChEBI" id="CHEBI:24875"/>
    </ligand>
</feature>
<dbReference type="GO" id="GO:0003700">
    <property type="term" value="F:DNA-binding transcription factor activity"/>
    <property type="evidence" value="ECO:0007669"/>
    <property type="project" value="UniProtKB-UniRule"/>
</dbReference>
<comment type="similarity">
    <text evidence="2 13">Belongs to the Fur family.</text>
</comment>
<accession>A3VA68</accession>
<evidence type="ECO:0000256" key="6">
    <source>
        <dbReference type="ARBA" id="ARBA00022491"/>
    </source>
</evidence>
<organism evidence="14 15">
    <name type="scientific">Maritimibacter alkaliphilus HTCC2654</name>
    <dbReference type="NCBI Taxonomy" id="314271"/>
    <lineage>
        <taxon>Bacteria</taxon>
        <taxon>Pseudomonadati</taxon>
        <taxon>Pseudomonadota</taxon>
        <taxon>Alphaproteobacteria</taxon>
        <taxon>Rhodobacterales</taxon>
        <taxon>Roseobacteraceae</taxon>
        <taxon>Maritimibacter</taxon>
    </lineage>
</organism>
<dbReference type="PANTHER" id="PTHR33202:SF2">
    <property type="entry name" value="FERRIC UPTAKE REGULATION PROTEIN"/>
    <property type="match status" value="1"/>
</dbReference>
<keyword evidence="8 13" id="KW-0862">Zinc</keyword>
<proteinExistence type="inferred from homology"/>
<dbReference type="HOGENOM" id="CLU_096072_3_2_5"/>
<keyword evidence="15" id="KW-1185">Reference proteome</keyword>
<dbReference type="GO" id="GO:0005829">
    <property type="term" value="C:cytosol"/>
    <property type="evidence" value="ECO:0007669"/>
    <property type="project" value="TreeGrafter"/>
</dbReference>
<keyword evidence="11 13" id="KW-0804">Transcription</keyword>
<keyword evidence="6 13" id="KW-0678">Repressor</keyword>
<dbReference type="PANTHER" id="PTHR33202">
    <property type="entry name" value="ZINC UPTAKE REGULATION PROTEIN"/>
    <property type="match status" value="1"/>
</dbReference>
<feature type="binding site" evidence="12">
    <location>
        <position position="91"/>
    </location>
    <ligand>
        <name>Fe cation</name>
        <dbReference type="ChEBI" id="CHEBI:24875"/>
    </ligand>
</feature>
<evidence type="ECO:0000313" key="15">
    <source>
        <dbReference type="Proteomes" id="UP000002931"/>
    </source>
</evidence>
<protein>
    <recommendedName>
        <fullName evidence="4 13">Ferric uptake regulation protein</fullName>
    </recommendedName>
</protein>
<evidence type="ECO:0000256" key="4">
    <source>
        <dbReference type="ARBA" id="ARBA00020910"/>
    </source>
</evidence>
<comment type="subunit">
    <text evidence="3 13">Homodimer.</text>
</comment>
<keyword evidence="10 13" id="KW-0238">DNA-binding</keyword>
<evidence type="ECO:0000256" key="5">
    <source>
        <dbReference type="ARBA" id="ARBA00022490"/>
    </source>
</evidence>
<keyword evidence="7 12" id="KW-0479">Metal-binding</keyword>
<evidence type="ECO:0000256" key="3">
    <source>
        <dbReference type="ARBA" id="ARBA00011738"/>
    </source>
</evidence>
<evidence type="ECO:0000313" key="14">
    <source>
        <dbReference type="EMBL" id="EAQ14809.1"/>
    </source>
</evidence>
<keyword evidence="5 13" id="KW-0963">Cytoplasm</keyword>
<evidence type="ECO:0000256" key="7">
    <source>
        <dbReference type="ARBA" id="ARBA00022723"/>
    </source>
</evidence>
<dbReference type="OrthoDB" id="8659436at2"/>
<dbReference type="GO" id="GO:0045892">
    <property type="term" value="P:negative regulation of DNA-templated transcription"/>
    <property type="evidence" value="ECO:0007669"/>
    <property type="project" value="TreeGrafter"/>
</dbReference>
<dbReference type="GO" id="GO:1900705">
    <property type="term" value="P:negative regulation of siderophore biosynthetic process"/>
    <property type="evidence" value="ECO:0007669"/>
    <property type="project" value="TreeGrafter"/>
</dbReference>
<evidence type="ECO:0000256" key="12">
    <source>
        <dbReference type="PIRSR" id="PIRSR602481-2"/>
    </source>
</evidence>
<dbReference type="SUPFAM" id="SSF46785">
    <property type="entry name" value="Winged helix' DNA-binding domain"/>
    <property type="match status" value="1"/>
</dbReference>
<dbReference type="CDD" id="cd07153">
    <property type="entry name" value="Fur_like"/>
    <property type="match status" value="1"/>
</dbReference>
<dbReference type="GO" id="GO:0000976">
    <property type="term" value="F:transcription cis-regulatory region binding"/>
    <property type="evidence" value="ECO:0007669"/>
    <property type="project" value="TreeGrafter"/>
</dbReference>
<reference evidence="14 15" key="1">
    <citation type="journal article" date="2010" name="J. Bacteriol.">
        <title>Genome sequences of Pelagibaca bermudensis HTCC2601T and Maritimibacter alkaliphilus HTCC2654T, the type strains of two marine Roseobacter genera.</title>
        <authorList>
            <person name="Thrash J.C."/>
            <person name="Cho J.C."/>
            <person name="Ferriera S."/>
            <person name="Johnson J."/>
            <person name="Vergin K.L."/>
            <person name="Giovannoni S.J."/>
        </authorList>
    </citation>
    <scope>NUCLEOTIDE SEQUENCE [LARGE SCALE GENOMIC DNA]</scope>
    <source>
        <strain evidence="14 15">HTCC2654</strain>
    </source>
</reference>
<dbReference type="InterPro" id="IPR036390">
    <property type="entry name" value="WH_DNA-bd_sf"/>
</dbReference>
<keyword evidence="9 13" id="KW-0805">Transcription regulation</keyword>
<evidence type="ECO:0000256" key="8">
    <source>
        <dbReference type="ARBA" id="ARBA00022833"/>
    </source>
</evidence>
<dbReference type="Gene3D" id="3.30.1490.190">
    <property type="match status" value="1"/>
</dbReference>
<evidence type="ECO:0000256" key="9">
    <source>
        <dbReference type="ARBA" id="ARBA00023015"/>
    </source>
</evidence>
<dbReference type="InterPro" id="IPR002481">
    <property type="entry name" value="FUR"/>
</dbReference>
<dbReference type="STRING" id="314271.RB2654_19538"/>
<evidence type="ECO:0000256" key="11">
    <source>
        <dbReference type="ARBA" id="ARBA00023163"/>
    </source>
</evidence>
<dbReference type="RefSeq" id="WP_008334703.1">
    <property type="nucleotide sequence ID" value="NZ_CH902578.1"/>
</dbReference>
<comment type="caution">
    <text evidence="14">The sequence shown here is derived from an EMBL/GenBank/DDBJ whole genome shotgun (WGS) entry which is preliminary data.</text>
</comment>
<evidence type="ECO:0000256" key="1">
    <source>
        <dbReference type="ARBA" id="ARBA00004496"/>
    </source>
</evidence>
<dbReference type="Proteomes" id="UP000002931">
    <property type="component" value="Unassembled WGS sequence"/>
</dbReference>
<dbReference type="AlphaFoldDB" id="A3VA68"/>
<dbReference type="Pfam" id="PF01475">
    <property type="entry name" value="FUR"/>
    <property type="match status" value="1"/>
</dbReference>
<gene>
    <name evidence="13" type="primary">fur</name>
    <name evidence="14" type="ORF">RB2654_19538</name>
</gene>
<dbReference type="GO" id="GO:0008270">
    <property type="term" value="F:zinc ion binding"/>
    <property type="evidence" value="ECO:0007669"/>
    <property type="project" value="TreeGrafter"/>
</dbReference>
<dbReference type="InterPro" id="IPR043135">
    <property type="entry name" value="Fur_C"/>
</dbReference>
<sequence length="140" mass="16164">MTGSQDDTLLERSRRSGLRITGQRRVILEVLEGATDHPDVEELHRKVSAIEPGVNIATVYRTMNTLAEHGLIERHTFEDGRTRFEPAPTDHHDHFIDVDTGEVIEFVSDEIERLQEDIARKHGFEIVSHKLELYVRRIKD</sequence>